<gene>
    <name evidence="1" type="ORF">DP065_02650</name>
</gene>
<dbReference type="Proteomes" id="UP000250218">
    <property type="component" value="Chromosome"/>
</dbReference>
<name>A0A2Z4NDK8_9BACT</name>
<dbReference type="KEGG" id="mane:DP065_02650"/>
<sequence length="223" mass="26866">MDEQRLELKWTLLKEFVEICDNNHIWYSLDKKLLLYAINNVEEEIEDDFEVMMTFESYEKLKTLHSKFVLDNCKHNLYHSQQIKFQKDCENIEEEQPFIKINLLLPTKAVNVKKLFTTKYKMKNWACNLKLNSTVSHLIWNIPFFRWNYKQLINLIHEEIFEGFIVIGGTIDKAIKKTWIPNVNYQTKKVFYKNLYLKVFNEANVYLANIYDELLTKTSEEDN</sequence>
<dbReference type="RefSeq" id="WP_033178587.1">
    <property type="nucleotide sequence ID" value="NZ_CP030140.1"/>
</dbReference>
<dbReference type="AlphaFoldDB" id="A0A2Z4NDK8"/>
<reference evidence="2" key="1">
    <citation type="submission" date="2018-06" db="EMBL/GenBank/DDBJ databases">
        <title>Complete genome sequences of Mycoplasma anatis, M. anseris and M. cloacale type strains.</title>
        <authorList>
            <person name="Grozner D."/>
            <person name="Forro B."/>
            <person name="Sulyok K.M."/>
            <person name="Marton S."/>
            <person name="Kreizinger Z."/>
            <person name="Banyai K."/>
            <person name="Gyuranecz M."/>
        </authorList>
    </citation>
    <scope>NUCLEOTIDE SEQUENCE [LARGE SCALE GENOMIC DNA]</scope>
    <source>
        <strain evidence="2">ATCC 49234</strain>
    </source>
</reference>
<evidence type="ECO:0000313" key="1">
    <source>
        <dbReference type="EMBL" id="AWX69629.1"/>
    </source>
</evidence>
<organism evidence="1 2">
    <name type="scientific">[Mycoplasma] anseris</name>
    <dbReference type="NCBI Taxonomy" id="92400"/>
    <lineage>
        <taxon>Bacteria</taxon>
        <taxon>Bacillati</taxon>
        <taxon>Mycoplasmatota</taxon>
        <taxon>Mycoplasmoidales</taxon>
        <taxon>Metamycoplasmataceae</taxon>
        <taxon>Metamycoplasma</taxon>
    </lineage>
</organism>
<proteinExistence type="predicted"/>
<dbReference type="EMBL" id="CP030140">
    <property type="protein sequence ID" value="AWX69629.1"/>
    <property type="molecule type" value="Genomic_DNA"/>
</dbReference>
<protein>
    <submittedName>
        <fullName evidence="1">Uncharacterized protein</fullName>
    </submittedName>
</protein>
<keyword evidence="2" id="KW-1185">Reference proteome</keyword>
<accession>A0A2Z4NDK8</accession>
<evidence type="ECO:0000313" key="2">
    <source>
        <dbReference type="Proteomes" id="UP000250218"/>
    </source>
</evidence>